<dbReference type="EMBL" id="CP038033">
    <property type="protein sequence ID" value="QBQ54103.1"/>
    <property type="molecule type" value="Genomic_DNA"/>
</dbReference>
<keyword evidence="3" id="KW-1185">Reference proteome</keyword>
<feature type="transmembrane region" description="Helical" evidence="1">
    <location>
        <begin position="69"/>
        <end position="93"/>
    </location>
</feature>
<evidence type="ECO:0000313" key="2">
    <source>
        <dbReference type="EMBL" id="QBQ54103.1"/>
    </source>
</evidence>
<protein>
    <submittedName>
        <fullName evidence="2">Uncharacterized protein</fullName>
    </submittedName>
</protein>
<reference evidence="2 3" key="1">
    <citation type="submission" date="2019-03" db="EMBL/GenBank/DDBJ databases">
        <title>The genome sequence of Nitrosococcus wardiae strain D1FHST reveals the archetypal metabolic capacity of ammonia-oxidizing Gammaproteobacteria.</title>
        <authorList>
            <person name="Wang L."/>
            <person name="Lim C.K."/>
            <person name="Hanson T.E."/>
            <person name="Dang H."/>
            <person name="Klotz M.G."/>
        </authorList>
    </citation>
    <scope>NUCLEOTIDE SEQUENCE [LARGE SCALE GENOMIC DNA]</scope>
    <source>
        <strain evidence="2 3">D1FHS</strain>
    </source>
</reference>
<sequence>MLLVFFTTQNVKGEGKMIDETTNVNKGPRERDPNLVYPSVPPKSPHFCWLNILIGGIAQIIFGQVAKGIAILAAVIILWFIELGWIVNILSIIDAYMVGKVLQSGRPVGQWQFFPS</sequence>
<dbReference type="AlphaFoldDB" id="A0A4P7BVP6"/>
<dbReference type="OrthoDB" id="9792998at2"/>
<name>A0A4P7BVP6_9GAMM</name>
<dbReference type="Proteomes" id="UP000294325">
    <property type="component" value="Chromosome"/>
</dbReference>
<keyword evidence="1" id="KW-0472">Membrane</keyword>
<organism evidence="2 3">
    <name type="scientific">Nitrosococcus wardiae</name>
    <dbReference type="NCBI Taxonomy" id="1814290"/>
    <lineage>
        <taxon>Bacteria</taxon>
        <taxon>Pseudomonadati</taxon>
        <taxon>Pseudomonadota</taxon>
        <taxon>Gammaproteobacteria</taxon>
        <taxon>Chromatiales</taxon>
        <taxon>Chromatiaceae</taxon>
        <taxon>Nitrosococcus</taxon>
    </lineage>
</organism>
<accession>A0A4P7BVP6</accession>
<evidence type="ECO:0000313" key="3">
    <source>
        <dbReference type="Proteomes" id="UP000294325"/>
    </source>
</evidence>
<dbReference type="RefSeq" id="WP_134357148.1">
    <property type="nucleotide sequence ID" value="NZ_CP038033.1"/>
</dbReference>
<keyword evidence="1" id="KW-1133">Transmembrane helix</keyword>
<feature type="transmembrane region" description="Helical" evidence="1">
    <location>
        <begin position="44"/>
        <end position="62"/>
    </location>
</feature>
<gene>
    <name evidence="2" type="ORF">E3U44_06000</name>
</gene>
<keyword evidence="1" id="KW-0812">Transmembrane</keyword>
<proteinExistence type="predicted"/>
<evidence type="ECO:0000256" key="1">
    <source>
        <dbReference type="SAM" id="Phobius"/>
    </source>
</evidence>
<dbReference type="KEGG" id="nwr:E3U44_06000"/>